<evidence type="ECO:0000313" key="2">
    <source>
        <dbReference type="Proteomes" id="UP001202289"/>
    </source>
</evidence>
<dbReference type="EC" id="2.3.1.286" evidence="1"/>
<dbReference type="Proteomes" id="UP001202289">
    <property type="component" value="Unassembled WGS sequence"/>
</dbReference>
<dbReference type="EMBL" id="JAMBOP010000015">
    <property type="protein sequence ID" value="MCM3736838.1"/>
    <property type="molecule type" value="Genomic_DNA"/>
</dbReference>
<keyword evidence="1" id="KW-0808">Transferase</keyword>
<comment type="caution">
    <text evidence="1">The sequence shown here is derived from an EMBL/GenBank/DDBJ whole genome shotgun (WGS) entry which is preliminary data.</text>
</comment>
<sequence>MNVVQQYGEVRSIINSAKKITVVTGAGASTESGIQDFRSVNGLYADTNVEMYLSRGYYNRNPKEFWKHYKAIFQIETFHQYKPNEGHTFLAQLEQMGKDIVVLTQNIDGLHQLSGSTHVIDLHGTLQSAHCPKCRAKYDLQYMIEHEVPRCEKCNFILNPDVVLYGDTLPQFQKAVERLYETDVLLVMGTSLKVQPVASFPQIAKREIGATTILVNNEKTGQEQYFDYVFHEKIGEFVKGILADKDKTK</sequence>
<reference evidence="1" key="1">
    <citation type="submission" date="2022-05" db="EMBL/GenBank/DDBJ databases">
        <title>Comparative Genomics of Spacecraft Associated Microbes.</title>
        <authorList>
            <person name="Tran M.T."/>
            <person name="Wright A."/>
            <person name="Seuylemezian A."/>
            <person name="Eisen J."/>
            <person name="Coil D."/>
        </authorList>
    </citation>
    <scope>NUCLEOTIDE SEQUENCE</scope>
    <source>
        <strain evidence="1">FAIRING 10M-2.2</strain>
    </source>
</reference>
<keyword evidence="2" id="KW-1185">Reference proteome</keyword>
<evidence type="ECO:0000313" key="1">
    <source>
        <dbReference type="EMBL" id="MCM3736838.1"/>
    </source>
</evidence>
<organism evidence="1 2">
    <name type="scientific">Bacillus cytotoxicus</name>
    <dbReference type="NCBI Taxonomy" id="580165"/>
    <lineage>
        <taxon>Bacteria</taxon>
        <taxon>Bacillati</taxon>
        <taxon>Bacillota</taxon>
        <taxon>Bacilli</taxon>
        <taxon>Bacillales</taxon>
        <taxon>Bacillaceae</taxon>
        <taxon>Bacillus</taxon>
        <taxon>Bacillus cereus group</taxon>
    </lineage>
</organism>
<proteinExistence type="predicted"/>
<gene>
    <name evidence="1" type="ORF">M3215_13680</name>
</gene>
<name>A0ACC6A930_9BACI</name>
<keyword evidence="1" id="KW-0012">Acyltransferase</keyword>
<protein>
    <submittedName>
        <fullName evidence="1">NAD-dependent protein deacylase</fullName>
        <ecNumber evidence="1">2.3.1.286</ecNumber>
    </submittedName>
</protein>
<accession>A0ACC6A930</accession>